<dbReference type="Gene3D" id="3.40.50.620">
    <property type="entry name" value="HUPs"/>
    <property type="match status" value="1"/>
</dbReference>
<comment type="function">
    <text evidence="7">Ligates lysine onto the cytidine present at position 34 of the AUA codon-specific tRNA(Ile) that contains the anticodon CAU, in an ATP-dependent manner. Cytidine is converted to lysidine, thus changing the amino acid specificity of the tRNA from methionine to isoleucine.</text>
</comment>
<keyword evidence="4 7" id="KW-0547">Nucleotide-binding</keyword>
<name>A0ABY8QPV2_9MICO</name>
<accession>A0ABY8QPV2</accession>
<dbReference type="Gene3D" id="1.20.59.20">
    <property type="match status" value="1"/>
</dbReference>
<dbReference type="HAMAP" id="MF_01161">
    <property type="entry name" value="tRNA_Ile_lys_synt"/>
    <property type="match status" value="1"/>
</dbReference>
<dbReference type="PANTHER" id="PTHR43033">
    <property type="entry name" value="TRNA(ILE)-LYSIDINE SYNTHASE-RELATED"/>
    <property type="match status" value="1"/>
</dbReference>
<dbReference type="Pfam" id="PF01171">
    <property type="entry name" value="ATP_bind_3"/>
    <property type="match status" value="1"/>
</dbReference>
<dbReference type="InterPro" id="IPR012795">
    <property type="entry name" value="tRNA_Ile_lys_synt_N"/>
</dbReference>
<comment type="catalytic activity">
    <reaction evidence="6 7">
        <text>cytidine(34) in tRNA(Ile2) + L-lysine + ATP = lysidine(34) in tRNA(Ile2) + AMP + diphosphate + H(+)</text>
        <dbReference type="Rhea" id="RHEA:43744"/>
        <dbReference type="Rhea" id="RHEA-COMP:10625"/>
        <dbReference type="Rhea" id="RHEA-COMP:10670"/>
        <dbReference type="ChEBI" id="CHEBI:15378"/>
        <dbReference type="ChEBI" id="CHEBI:30616"/>
        <dbReference type="ChEBI" id="CHEBI:32551"/>
        <dbReference type="ChEBI" id="CHEBI:33019"/>
        <dbReference type="ChEBI" id="CHEBI:82748"/>
        <dbReference type="ChEBI" id="CHEBI:83665"/>
        <dbReference type="ChEBI" id="CHEBI:456215"/>
        <dbReference type="EC" id="6.3.4.19"/>
    </reaction>
</comment>
<evidence type="ECO:0000313" key="11">
    <source>
        <dbReference type="Proteomes" id="UP001209083"/>
    </source>
</evidence>
<evidence type="ECO:0000259" key="8">
    <source>
        <dbReference type="Pfam" id="PF01171"/>
    </source>
</evidence>
<dbReference type="InterPro" id="IPR012094">
    <property type="entry name" value="tRNA_Ile_lys_synt"/>
</dbReference>
<evidence type="ECO:0000256" key="1">
    <source>
        <dbReference type="ARBA" id="ARBA00022490"/>
    </source>
</evidence>
<keyword evidence="5 7" id="KW-0067">ATP-binding</keyword>
<evidence type="ECO:0000256" key="7">
    <source>
        <dbReference type="HAMAP-Rule" id="MF_01161"/>
    </source>
</evidence>
<proteinExistence type="inferred from homology"/>
<dbReference type="SUPFAM" id="SSF52402">
    <property type="entry name" value="Adenine nucleotide alpha hydrolases-like"/>
    <property type="match status" value="1"/>
</dbReference>
<feature type="domain" description="tRNA(Ile)-lysidine synthase substrate-binding" evidence="9">
    <location>
        <begin position="264"/>
        <end position="327"/>
    </location>
</feature>
<evidence type="ECO:0000256" key="4">
    <source>
        <dbReference type="ARBA" id="ARBA00022741"/>
    </source>
</evidence>
<keyword evidence="2 7" id="KW-0436">Ligase</keyword>
<evidence type="ECO:0000256" key="3">
    <source>
        <dbReference type="ARBA" id="ARBA00022694"/>
    </source>
</evidence>
<dbReference type="Proteomes" id="UP001209083">
    <property type="component" value="Chromosome"/>
</dbReference>
<dbReference type="PANTHER" id="PTHR43033:SF1">
    <property type="entry name" value="TRNA(ILE)-LYSIDINE SYNTHASE-RELATED"/>
    <property type="match status" value="1"/>
</dbReference>
<feature type="domain" description="tRNA(Ile)-lysidine/2-thiocytidine synthase N-terminal" evidence="8">
    <location>
        <begin position="33"/>
        <end position="208"/>
    </location>
</feature>
<dbReference type="InterPro" id="IPR015262">
    <property type="entry name" value="tRNA_Ile_lys_synt_subst-bd"/>
</dbReference>
<keyword evidence="11" id="KW-1185">Reference proteome</keyword>
<evidence type="ECO:0000259" key="9">
    <source>
        <dbReference type="Pfam" id="PF09179"/>
    </source>
</evidence>
<reference evidence="10 11" key="1">
    <citation type="submission" date="2023-05" db="EMBL/GenBank/DDBJ databases">
        <title>Lithophilousrod everest ZFBP1038 complete genpme.</title>
        <authorList>
            <person name="Tian M."/>
        </authorList>
    </citation>
    <scope>NUCLEOTIDE SEQUENCE [LARGE SCALE GENOMIC DNA]</scope>
    <source>
        <strain evidence="10 11">ZFBP1038</strain>
    </source>
</reference>
<comment type="subcellular location">
    <subcellularLocation>
        <location evidence="7">Cytoplasm</location>
    </subcellularLocation>
</comment>
<evidence type="ECO:0000313" key="10">
    <source>
        <dbReference type="EMBL" id="WGW11002.1"/>
    </source>
</evidence>
<dbReference type="SUPFAM" id="SSF82829">
    <property type="entry name" value="MesJ substrate recognition domain-like"/>
    <property type="match status" value="1"/>
</dbReference>
<dbReference type="InterPro" id="IPR011063">
    <property type="entry name" value="TilS/TtcA_N"/>
</dbReference>
<evidence type="ECO:0000256" key="2">
    <source>
        <dbReference type="ARBA" id="ARBA00022598"/>
    </source>
</evidence>
<comment type="similarity">
    <text evidence="7">Belongs to the tRNA(Ile)-lysidine synthase family.</text>
</comment>
<comment type="domain">
    <text evidence="7">The N-terminal region contains the highly conserved SGGXDS motif, predicted to be a P-loop motif involved in ATP binding.</text>
</comment>
<dbReference type="NCBIfam" id="TIGR02432">
    <property type="entry name" value="lysidine_TilS_N"/>
    <property type="match status" value="1"/>
</dbReference>
<sequence length="344" mass="36103">MSERRPRLDPAVARIRNEVVASLGLLDAQSGLIIVACSGGPDSMALASAAAFALPRRGFEVCAVIIDHGLQPQSREVADRTAAQLLDRGIAASVRSVVTEVGGQGVEDAARQARYAALAATAQETGAVAVMLGHTLDDQAETVLLGLARGSGARSLAGMRARRGLFVRPLLAVRRAETVRSCEAEGLTPWHDPMNDDRAYLRVRVRHEVLPLLEQELGPGVAGALARTASQLADDSALLDEQADRLFRDAAVPGTRTETAMLAATLAEAPPALRRRALRLGVLAAGAPGSGLTFEHLVATERLLGKSNAPAAISLPGGLAARRRGNQLVIGRADCTDQGIVWQP</sequence>
<dbReference type="Pfam" id="PF09179">
    <property type="entry name" value="TilS"/>
    <property type="match status" value="1"/>
</dbReference>
<dbReference type="EMBL" id="CP090958">
    <property type="protein sequence ID" value="WGW11002.1"/>
    <property type="molecule type" value="Genomic_DNA"/>
</dbReference>
<keyword evidence="1 7" id="KW-0963">Cytoplasm</keyword>
<dbReference type="InterPro" id="IPR014729">
    <property type="entry name" value="Rossmann-like_a/b/a_fold"/>
</dbReference>
<dbReference type="RefSeq" id="WP_349637784.1">
    <property type="nucleotide sequence ID" value="NZ_CP090958.1"/>
</dbReference>
<evidence type="ECO:0000256" key="5">
    <source>
        <dbReference type="ARBA" id="ARBA00022840"/>
    </source>
</evidence>
<dbReference type="EC" id="6.3.4.19" evidence="7"/>
<dbReference type="GO" id="GO:0032267">
    <property type="term" value="F:tRNA(Ile)-lysidine synthase activity"/>
    <property type="evidence" value="ECO:0007669"/>
    <property type="project" value="UniProtKB-EC"/>
</dbReference>
<keyword evidence="3 7" id="KW-0819">tRNA processing</keyword>
<protein>
    <recommendedName>
        <fullName evidence="7">tRNA(Ile)-lysidine synthase</fullName>
        <ecNumber evidence="7">6.3.4.19</ecNumber>
    </recommendedName>
    <alternativeName>
        <fullName evidence="7">tRNA(Ile)-2-lysyl-cytidine synthase</fullName>
    </alternativeName>
    <alternativeName>
        <fullName evidence="7">tRNA(Ile)-lysidine synthetase</fullName>
    </alternativeName>
</protein>
<evidence type="ECO:0000256" key="6">
    <source>
        <dbReference type="ARBA" id="ARBA00048539"/>
    </source>
</evidence>
<gene>
    <name evidence="7 10" type="primary">tilS</name>
    <name evidence="10" type="ORF">LWF01_12930</name>
</gene>
<organism evidence="10 11">
    <name type="scientific">Saxibacter everestensis</name>
    <dbReference type="NCBI Taxonomy" id="2909229"/>
    <lineage>
        <taxon>Bacteria</taxon>
        <taxon>Bacillati</taxon>
        <taxon>Actinomycetota</taxon>
        <taxon>Actinomycetes</taxon>
        <taxon>Micrococcales</taxon>
        <taxon>Brevibacteriaceae</taxon>
        <taxon>Saxibacter</taxon>
    </lineage>
</organism>
<dbReference type="CDD" id="cd01992">
    <property type="entry name" value="TilS_N"/>
    <property type="match status" value="1"/>
</dbReference>
<feature type="binding site" evidence="7">
    <location>
        <begin position="38"/>
        <end position="43"/>
    </location>
    <ligand>
        <name>ATP</name>
        <dbReference type="ChEBI" id="CHEBI:30616"/>
    </ligand>
</feature>